<dbReference type="OrthoDB" id="2107166at2759"/>
<evidence type="ECO:0000259" key="3">
    <source>
        <dbReference type="PROSITE" id="PS51782"/>
    </source>
</evidence>
<evidence type="ECO:0000256" key="2">
    <source>
        <dbReference type="SAM" id="SignalP"/>
    </source>
</evidence>
<feature type="region of interest" description="Disordered" evidence="1">
    <location>
        <begin position="172"/>
        <end position="213"/>
    </location>
</feature>
<dbReference type="InterPro" id="IPR018392">
    <property type="entry name" value="LysM"/>
</dbReference>
<evidence type="ECO:0000313" key="5">
    <source>
        <dbReference type="Proteomes" id="UP000701801"/>
    </source>
</evidence>
<dbReference type="EMBL" id="CAJVRM010000432">
    <property type="protein sequence ID" value="CAG8980988.1"/>
    <property type="molecule type" value="Genomic_DNA"/>
</dbReference>
<reference evidence="4" key="1">
    <citation type="submission" date="2021-07" db="EMBL/GenBank/DDBJ databases">
        <authorList>
            <person name="Durling M."/>
        </authorList>
    </citation>
    <scope>NUCLEOTIDE SEQUENCE</scope>
</reference>
<evidence type="ECO:0000256" key="1">
    <source>
        <dbReference type="SAM" id="MobiDB-lite"/>
    </source>
</evidence>
<dbReference type="Gene3D" id="3.10.350.10">
    <property type="entry name" value="LysM domain"/>
    <property type="match status" value="2"/>
</dbReference>
<feature type="chain" id="PRO_5040300959" description="LysM domain-containing protein" evidence="2">
    <location>
        <begin position="22"/>
        <end position="213"/>
    </location>
</feature>
<dbReference type="Proteomes" id="UP000701801">
    <property type="component" value="Unassembled WGS sequence"/>
</dbReference>
<dbReference type="Pfam" id="PF01476">
    <property type="entry name" value="LysM"/>
    <property type="match status" value="2"/>
</dbReference>
<feature type="domain" description="LysM" evidence="3">
    <location>
        <begin position="50"/>
        <end position="95"/>
    </location>
</feature>
<organism evidence="4 5">
    <name type="scientific">Hymenoscyphus albidus</name>
    <dbReference type="NCBI Taxonomy" id="595503"/>
    <lineage>
        <taxon>Eukaryota</taxon>
        <taxon>Fungi</taxon>
        <taxon>Dikarya</taxon>
        <taxon>Ascomycota</taxon>
        <taxon>Pezizomycotina</taxon>
        <taxon>Leotiomycetes</taxon>
        <taxon>Helotiales</taxon>
        <taxon>Helotiaceae</taxon>
        <taxon>Hymenoscyphus</taxon>
    </lineage>
</organism>
<protein>
    <recommendedName>
        <fullName evidence="3">LysM domain-containing protein</fullName>
    </recommendedName>
</protein>
<accession>A0A9N9LW74</accession>
<dbReference type="AlphaFoldDB" id="A0A9N9LW74"/>
<keyword evidence="2" id="KW-0732">Signal</keyword>
<dbReference type="CDD" id="cd00118">
    <property type="entry name" value="LysM"/>
    <property type="match status" value="2"/>
</dbReference>
<dbReference type="PROSITE" id="PS51782">
    <property type="entry name" value="LYSM"/>
    <property type="match status" value="2"/>
</dbReference>
<dbReference type="InterPro" id="IPR036779">
    <property type="entry name" value="LysM_dom_sf"/>
</dbReference>
<gene>
    <name evidence="4" type="ORF">HYALB_00013549</name>
</gene>
<dbReference type="SUPFAM" id="SSF54106">
    <property type="entry name" value="LysM domain"/>
    <property type="match status" value="1"/>
</dbReference>
<name>A0A9N9LW74_9HELO</name>
<feature type="signal peptide" evidence="2">
    <location>
        <begin position="1"/>
        <end position="21"/>
    </location>
</feature>
<dbReference type="SMART" id="SM00257">
    <property type="entry name" value="LysM"/>
    <property type="match status" value="2"/>
</dbReference>
<feature type="domain" description="LysM" evidence="3">
    <location>
        <begin position="121"/>
        <end position="167"/>
    </location>
</feature>
<feature type="compositionally biased region" description="Basic and acidic residues" evidence="1">
    <location>
        <begin position="197"/>
        <end position="213"/>
    </location>
</feature>
<sequence>MHTSFYSFLSLGLLLLPTAFASPQTKNGDKNVAKPPTQNGTIGDNCDIVKVVEVESGDSMSSISDKEKVKLAQTIFVNPQVRNVRLINPGDKINIPNKACVAPEPKPLAEPTAVCSKGKDKTYTVVSGDTLNIIAKEKIGVTLPSFLAVNPQIEDPDKIAVGEVFNIPLCGPDGKPIQGGGNNGTITPPATTKPSKKPKEDKKRKDEAKVILS</sequence>
<keyword evidence="5" id="KW-1185">Reference proteome</keyword>
<comment type="caution">
    <text evidence="4">The sequence shown here is derived from an EMBL/GenBank/DDBJ whole genome shotgun (WGS) entry which is preliminary data.</text>
</comment>
<proteinExistence type="predicted"/>
<evidence type="ECO:0000313" key="4">
    <source>
        <dbReference type="EMBL" id="CAG8980988.1"/>
    </source>
</evidence>